<accession>A0A268P0P2</accession>
<name>A0A268P0P2_SHOCL</name>
<evidence type="ECO:0000313" key="1">
    <source>
        <dbReference type="EMBL" id="PAE89059.1"/>
    </source>
</evidence>
<protein>
    <submittedName>
        <fullName evidence="1">Uncharacterized protein</fullName>
    </submittedName>
</protein>
<reference evidence="1 2" key="1">
    <citation type="submission" date="2017-07" db="EMBL/GenBank/DDBJ databases">
        <title>Isolation and whole genome analysis of endospore-forming bacteria from heroin.</title>
        <authorList>
            <person name="Kalinowski J."/>
            <person name="Ahrens B."/>
            <person name="Al-Dilaimi A."/>
            <person name="Winkler A."/>
            <person name="Wibberg D."/>
            <person name="Schleenbecker U."/>
            <person name="Ruckert C."/>
            <person name="Wolfel R."/>
            <person name="Grass G."/>
        </authorList>
    </citation>
    <scope>NUCLEOTIDE SEQUENCE [LARGE SCALE GENOMIC DNA]</scope>
    <source>
        <strain evidence="1 2">7539</strain>
    </source>
</reference>
<dbReference type="AlphaFoldDB" id="A0A268P0P2"/>
<dbReference type="EMBL" id="NPCC01000011">
    <property type="protein sequence ID" value="PAE89059.1"/>
    <property type="molecule type" value="Genomic_DNA"/>
</dbReference>
<comment type="caution">
    <text evidence="1">The sequence shown here is derived from an EMBL/GenBank/DDBJ whole genome shotgun (WGS) entry which is preliminary data.</text>
</comment>
<dbReference type="Proteomes" id="UP000216207">
    <property type="component" value="Unassembled WGS sequence"/>
</dbReference>
<proteinExistence type="predicted"/>
<sequence length="483" mass="53806">MILLTYQNLNGFDMVYAVSQQTINAQLQLLWAMDMLPTTWKAEAAEGLYSIDAELGCPVVDFNTGDSSSRTAKLTMPLTKASFHYAKIVIEDGKPTVVQTTKEISGSSLSFFVNMSLAELASTYQNQDSIPDEVKRQLEQFDTSMFSIQHLFLNFEDANLLKSFDFQTNGAIPTDQPELTGQIRNLVEAFIDTIKGNDNPYIFGYYAVDKISEPSQATWQPTGCTYSIYSDAHFASRSSINYLLVTDHKTVPGSGAGMFQHNWVMSDQVEGSFVLSQALVMDPLLQSLANMLSIDKTQFSPTNNNQFFVSFESRLDKNTKGKTTCTLVPLVGTKQMAVYFNIDYNTDMHDLAGSYIGYVDGTIKWTTTLTFEVDTIKSSVNVSAKNSEVITTKKDHPNALGKFEHALAVFADFIITVFTFGQVDDVFQDLIRKDWQKTINTGYSTQMNSMKARAILPGGSEIMFKDAQFYENGSMIVATTVKN</sequence>
<organism evidence="1 2">
    <name type="scientific">Shouchella clausii</name>
    <name type="common">Alkalihalobacillus clausii</name>
    <dbReference type="NCBI Taxonomy" id="79880"/>
    <lineage>
        <taxon>Bacteria</taxon>
        <taxon>Bacillati</taxon>
        <taxon>Bacillota</taxon>
        <taxon>Bacilli</taxon>
        <taxon>Bacillales</taxon>
        <taxon>Bacillaceae</taxon>
        <taxon>Shouchella</taxon>
    </lineage>
</organism>
<evidence type="ECO:0000313" key="2">
    <source>
        <dbReference type="Proteomes" id="UP000216207"/>
    </source>
</evidence>
<gene>
    <name evidence="1" type="ORF">CHH72_09445</name>
</gene>